<dbReference type="GO" id="GO:0050660">
    <property type="term" value="F:flavin adenine dinucleotide binding"/>
    <property type="evidence" value="ECO:0007669"/>
    <property type="project" value="InterPro"/>
</dbReference>
<gene>
    <name evidence="5" type="ORF">TRAPUB_5081</name>
</gene>
<dbReference type="Gene3D" id="3.50.50.60">
    <property type="entry name" value="FAD/NAD(P)-binding domain"/>
    <property type="match status" value="1"/>
</dbReference>
<keyword evidence="6" id="KW-1185">Reference proteome</keyword>
<dbReference type="PANTHER" id="PTHR11552">
    <property type="entry name" value="GLUCOSE-METHANOL-CHOLINE GMC OXIDOREDUCTASE"/>
    <property type="match status" value="1"/>
</dbReference>
<feature type="binding site" evidence="3">
    <location>
        <begin position="518"/>
        <end position="519"/>
    </location>
    <ligand>
        <name>FAD</name>
        <dbReference type="ChEBI" id="CHEBI:57692"/>
    </ligand>
</feature>
<name>A0A1M2W797_TRAPU</name>
<dbReference type="Proteomes" id="UP000184267">
    <property type="component" value="Unassembled WGS sequence"/>
</dbReference>
<dbReference type="STRING" id="154538.A0A1M2W797"/>
<dbReference type="InterPro" id="IPR012132">
    <property type="entry name" value="GMC_OxRdtase"/>
</dbReference>
<reference evidence="5 6" key="1">
    <citation type="submission" date="2016-10" db="EMBL/GenBank/DDBJ databases">
        <title>Genome sequence of the basidiomycete white-rot fungus Trametes pubescens.</title>
        <authorList>
            <person name="Makela M.R."/>
            <person name="Granchi Z."/>
            <person name="Peng M."/>
            <person name="De Vries R.P."/>
            <person name="Grigoriev I."/>
            <person name="Riley R."/>
            <person name="Hilden K."/>
        </authorList>
    </citation>
    <scope>NUCLEOTIDE SEQUENCE [LARGE SCALE GENOMIC DNA]</scope>
    <source>
        <strain evidence="5 6">FBCC735</strain>
    </source>
</reference>
<dbReference type="InterPro" id="IPR000172">
    <property type="entry name" value="GMC_OxRdtase_N"/>
</dbReference>
<evidence type="ECO:0000256" key="1">
    <source>
        <dbReference type="ARBA" id="ARBA00001974"/>
    </source>
</evidence>
<evidence type="ECO:0000256" key="3">
    <source>
        <dbReference type="PIRSR" id="PIRSR000137-2"/>
    </source>
</evidence>
<evidence type="ECO:0000256" key="2">
    <source>
        <dbReference type="ARBA" id="ARBA00010790"/>
    </source>
</evidence>
<dbReference type="Pfam" id="PF05199">
    <property type="entry name" value="GMC_oxred_C"/>
    <property type="match status" value="1"/>
</dbReference>
<dbReference type="SUPFAM" id="SSF54373">
    <property type="entry name" value="FAD-linked reductases, C-terminal domain"/>
    <property type="match status" value="1"/>
</dbReference>
<dbReference type="InterPro" id="IPR007867">
    <property type="entry name" value="GMC_OxRtase_C"/>
</dbReference>
<dbReference type="InterPro" id="IPR036188">
    <property type="entry name" value="FAD/NAD-bd_sf"/>
</dbReference>
<dbReference type="AlphaFoldDB" id="A0A1M2W797"/>
<protein>
    <submittedName>
        <fullName evidence="5">Alcohol oxidase</fullName>
    </submittedName>
</protein>
<feature type="domain" description="Glucose-methanol-choline oxidoreductase N-terminal" evidence="4">
    <location>
        <begin position="258"/>
        <end position="272"/>
    </location>
</feature>
<dbReference type="OMA" id="RWNMWID"/>
<evidence type="ECO:0000259" key="4">
    <source>
        <dbReference type="PROSITE" id="PS00624"/>
    </source>
</evidence>
<dbReference type="OrthoDB" id="269227at2759"/>
<dbReference type="EMBL" id="MNAD01000141">
    <property type="protein sequence ID" value="OJT15703.1"/>
    <property type="molecule type" value="Genomic_DNA"/>
</dbReference>
<organism evidence="5 6">
    <name type="scientific">Trametes pubescens</name>
    <name type="common">White-rot fungus</name>
    <dbReference type="NCBI Taxonomy" id="154538"/>
    <lineage>
        <taxon>Eukaryota</taxon>
        <taxon>Fungi</taxon>
        <taxon>Dikarya</taxon>
        <taxon>Basidiomycota</taxon>
        <taxon>Agaricomycotina</taxon>
        <taxon>Agaricomycetes</taxon>
        <taxon>Polyporales</taxon>
        <taxon>Polyporaceae</taxon>
        <taxon>Trametes</taxon>
    </lineage>
</organism>
<accession>A0A1M2W797</accession>
<evidence type="ECO:0000313" key="5">
    <source>
        <dbReference type="EMBL" id="OJT15703.1"/>
    </source>
</evidence>
<feature type="binding site" evidence="3">
    <location>
        <position position="215"/>
    </location>
    <ligand>
        <name>FAD</name>
        <dbReference type="ChEBI" id="CHEBI:57692"/>
    </ligand>
</feature>
<proteinExistence type="inferred from homology"/>
<dbReference type="Pfam" id="PF00732">
    <property type="entry name" value="GMC_oxred_N"/>
    <property type="match status" value="1"/>
</dbReference>
<dbReference type="PANTHER" id="PTHR11552:SF78">
    <property type="entry name" value="GLUCOSE-METHANOL-CHOLINE OXIDOREDUCTASE N-TERMINAL DOMAIN-CONTAINING PROTEIN"/>
    <property type="match status" value="1"/>
</dbReference>
<dbReference type="PIRSF" id="PIRSF000137">
    <property type="entry name" value="Alcohol_oxidase"/>
    <property type="match status" value="1"/>
</dbReference>
<dbReference type="Gene3D" id="3.30.560.10">
    <property type="entry name" value="Glucose Oxidase, domain 3"/>
    <property type="match status" value="1"/>
</dbReference>
<keyword evidence="3" id="KW-0274">FAD</keyword>
<dbReference type="GO" id="GO:0016614">
    <property type="term" value="F:oxidoreductase activity, acting on CH-OH group of donors"/>
    <property type="evidence" value="ECO:0007669"/>
    <property type="project" value="InterPro"/>
</dbReference>
<sequence>MAQATYDIVIAGGKYTILVLESGPPTRGDPLHIQPARYLHHLRPDSTTVKFQVGRESVALGGRAPIVPCGQCLGGGSSVNFTMYTRASASDYDDWENVYGNPGWGSADLLPLLRKCETYQVEPGKPTHGYSGPLKISQGGFFTETGKEFLDVAAQYDKTRGQTDDVNGLFECDKYGRWQKWIDAKTGTRSDVPHHYIYNHDFREDQVRILTGYDVKKIIFEGKRAAGVEYVANSHFNPDAKAEVLTAIARRLVVISAGAFGSPAILERSGIGSKETLAKVGVEQIIDLPGVGESYQDHQVIFGPYVAADDVHTLDGIVTDDKVEIAKWTKEWKETGSGLMAHNGLDAGVKMRPNEVELSQLGESFRKRWQEFYVPAPDKPVLWMGTMSMFLGDRSQSSVKKGYSIGWYIQYPVSLGHVHITSAEDVQSPLDFHPGYLDSPEEMSLHKWGYKRSREFARRLPSYRGEVVANHPAFAPSSKAATGARSGPVPVTAPDIEYTAEDEVALEAYIRRVVATAWHSVSRHQMGLRFLISCTVLTMMV</sequence>
<comment type="caution">
    <text evidence="5">The sequence shown here is derived from an EMBL/GenBank/DDBJ whole genome shotgun (WGS) entry which is preliminary data.</text>
</comment>
<dbReference type="PROSITE" id="PS00624">
    <property type="entry name" value="GMC_OXRED_2"/>
    <property type="match status" value="1"/>
</dbReference>
<keyword evidence="3" id="KW-0285">Flavoprotein</keyword>
<comment type="similarity">
    <text evidence="2">Belongs to the GMC oxidoreductase family.</text>
</comment>
<evidence type="ECO:0000313" key="6">
    <source>
        <dbReference type="Proteomes" id="UP000184267"/>
    </source>
</evidence>
<dbReference type="SUPFAM" id="SSF51905">
    <property type="entry name" value="FAD/NAD(P)-binding domain"/>
    <property type="match status" value="1"/>
</dbReference>
<comment type="cofactor">
    <cofactor evidence="1 3">
        <name>FAD</name>
        <dbReference type="ChEBI" id="CHEBI:57692"/>
    </cofactor>
</comment>